<dbReference type="GO" id="GO:0005524">
    <property type="term" value="F:ATP binding"/>
    <property type="evidence" value="ECO:0007669"/>
    <property type="project" value="UniProtKB-KW"/>
</dbReference>
<dbReference type="InterPro" id="IPR000550">
    <property type="entry name" value="Hppk"/>
</dbReference>
<evidence type="ECO:0000313" key="12">
    <source>
        <dbReference type="EMBL" id="CDT21278.1"/>
    </source>
</evidence>
<dbReference type="EMBL" id="LK932511">
    <property type="protein sequence ID" value="CDS86902.1"/>
    <property type="molecule type" value="Genomic_DNA"/>
</dbReference>
<dbReference type="SUPFAM" id="SSF55083">
    <property type="entry name" value="6-hydroxymethyl-7,8-dihydropterin pyrophosphokinase, HPPK"/>
    <property type="match status" value="1"/>
</dbReference>
<name>A0A069AVC5_CLODI</name>
<dbReference type="InterPro" id="IPR035907">
    <property type="entry name" value="Hppk_sf"/>
</dbReference>
<dbReference type="CDD" id="cd00483">
    <property type="entry name" value="HPPK"/>
    <property type="match status" value="1"/>
</dbReference>
<keyword evidence="4 12" id="KW-0808">Transferase</keyword>
<evidence type="ECO:0000313" key="11">
    <source>
        <dbReference type="EMBL" id="CDS86902.1"/>
    </source>
</evidence>
<proteinExistence type="predicted"/>
<dbReference type="NCBIfam" id="TIGR01498">
    <property type="entry name" value="folK"/>
    <property type="match status" value="1"/>
</dbReference>
<dbReference type="PANTHER" id="PTHR43071">
    <property type="entry name" value="2-AMINO-4-HYDROXY-6-HYDROXYMETHYLDIHYDROPTERIDINE PYROPHOSPHOKINASE"/>
    <property type="match status" value="1"/>
</dbReference>
<organism evidence="12">
    <name type="scientific">Clostridioides difficile</name>
    <name type="common">Peptoclostridium difficile</name>
    <dbReference type="NCBI Taxonomy" id="1496"/>
    <lineage>
        <taxon>Bacteria</taxon>
        <taxon>Bacillati</taxon>
        <taxon>Bacillota</taxon>
        <taxon>Clostridia</taxon>
        <taxon>Peptostreptococcales</taxon>
        <taxon>Peptostreptococcaceae</taxon>
        <taxon>Clostridioides</taxon>
    </lineage>
</organism>
<comment type="pathway">
    <text evidence="2">Cofactor biosynthesis; tetrahydrofolate biosynthesis; 2-amino-4-hydroxy-6-hydroxymethyl-7,8-dihydropteridine diphosphate from 7,8-dihydroneopterin triphosphate: step 4/4.</text>
</comment>
<keyword evidence="5" id="KW-0547">Nucleotide-binding</keyword>
<sequence length="168" mass="19883">MNKAYLGIGTNMGDRFDNLSRACELLKNSDSIYKVKESSLYETKPWGYTEQADFLNMCVEIETEFEPYELLEYCQEIERELHRERIVHWGPRTIDVDILFFNDVVSTDERLTIPHPRIQDRAFVLIPLMDLNEELIINEKTIKEHLNLLSAEEREEVKELVGYERKPI</sequence>
<keyword evidence="8" id="KW-0289">Folate biosynthesis</keyword>
<evidence type="ECO:0000313" key="10">
    <source>
        <dbReference type="EMBL" id="CDS86448.1"/>
    </source>
</evidence>
<evidence type="ECO:0000256" key="5">
    <source>
        <dbReference type="ARBA" id="ARBA00022741"/>
    </source>
</evidence>
<dbReference type="UniPathway" id="UPA00077">
    <property type="reaction ID" value="UER00155"/>
</dbReference>
<keyword evidence="7" id="KW-0067">ATP-binding</keyword>
<dbReference type="EC" id="2.7.6.3" evidence="3"/>
<reference evidence="12" key="1">
    <citation type="submission" date="2014-07" db="EMBL/GenBank/DDBJ databases">
        <authorList>
            <person name="Monot Marc"/>
        </authorList>
    </citation>
    <scope>NUCLEOTIDE SEQUENCE</scope>
    <source>
        <strain evidence="12">7032989</strain>
        <strain evidence="10">7032994</strain>
    </source>
</reference>
<evidence type="ECO:0000256" key="1">
    <source>
        <dbReference type="ARBA" id="ARBA00000198"/>
    </source>
</evidence>
<accession>A0A069AVC5</accession>
<evidence type="ECO:0000256" key="6">
    <source>
        <dbReference type="ARBA" id="ARBA00022777"/>
    </source>
</evidence>
<dbReference type="GO" id="GO:0003848">
    <property type="term" value="F:2-amino-4-hydroxy-6-hydroxymethyldihydropteridine diphosphokinase activity"/>
    <property type="evidence" value="ECO:0007669"/>
    <property type="project" value="UniProtKB-EC"/>
</dbReference>
<dbReference type="Pfam" id="PF01288">
    <property type="entry name" value="HPPK"/>
    <property type="match status" value="1"/>
</dbReference>
<dbReference type="EMBL" id="LK933005">
    <property type="protein sequence ID" value="CDT21278.1"/>
    <property type="molecule type" value="Genomic_DNA"/>
</dbReference>
<keyword evidence="6 12" id="KW-0418">Kinase</keyword>
<dbReference type="GO" id="GO:0046654">
    <property type="term" value="P:tetrahydrofolate biosynthetic process"/>
    <property type="evidence" value="ECO:0007669"/>
    <property type="project" value="UniProtKB-UniPathway"/>
</dbReference>
<dbReference type="PANTHER" id="PTHR43071:SF1">
    <property type="entry name" value="2-AMINO-4-HYDROXY-6-HYDROXYMETHYLDIHYDROPTERIDINE PYROPHOSPHOKINASE"/>
    <property type="match status" value="1"/>
</dbReference>
<dbReference type="Gene3D" id="3.30.70.560">
    <property type="entry name" value="7,8-Dihydro-6-hydroxymethylpterin-pyrophosphokinase HPPK"/>
    <property type="match status" value="1"/>
</dbReference>
<dbReference type="PROSITE" id="PS00794">
    <property type="entry name" value="HPPK"/>
    <property type="match status" value="1"/>
</dbReference>
<dbReference type="GO" id="GO:0016301">
    <property type="term" value="F:kinase activity"/>
    <property type="evidence" value="ECO:0007669"/>
    <property type="project" value="UniProtKB-KW"/>
</dbReference>
<evidence type="ECO:0000256" key="7">
    <source>
        <dbReference type="ARBA" id="ARBA00022840"/>
    </source>
</evidence>
<evidence type="ECO:0000256" key="2">
    <source>
        <dbReference type="ARBA" id="ARBA00005051"/>
    </source>
</evidence>
<feature type="domain" description="7,8-dihydro-6-hydroxymethylpterin-pyrophosphokinase" evidence="9">
    <location>
        <begin position="88"/>
        <end position="99"/>
    </location>
</feature>
<evidence type="ECO:0000259" key="9">
    <source>
        <dbReference type="PROSITE" id="PS00794"/>
    </source>
</evidence>
<comment type="catalytic activity">
    <reaction evidence="1">
        <text>6-hydroxymethyl-7,8-dihydropterin + ATP = (7,8-dihydropterin-6-yl)methyl diphosphate + AMP + H(+)</text>
        <dbReference type="Rhea" id="RHEA:11412"/>
        <dbReference type="ChEBI" id="CHEBI:15378"/>
        <dbReference type="ChEBI" id="CHEBI:30616"/>
        <dbReference type="ChEBI" id="CHEBI:44841"/>
        <dbReference type="ChEBI" id="CHEBI:72950"/>
        <dbReference type="ChEBI" id="CHEBI:456215"/>
        <dbReference type="EC" id="2.7.6.3"/>
    </reaction>
</comment>
<protein>
    <recommendedName>
        <fullName evidence="3">2-amino-4-hydroxy-6-hydroxymethyldihydropteridine diphosphokinase</fullName>
        <ecNumber evidence="3">2.7.6.3</ecNumber>
    </recommendedName>
</protein>
<dbReference type="EMBL" id="LK932394">
    <property type="protein sequence ID" value="CDS86448.1"/>
    <property type="molecule type" value="Genomic_DNA"/>
</dbReference>
<gene>
    <name evidence="12" type="primary">folK</name>
    <name evidence="12" type="ORF">BN1095_340208</name>
    <name evidence="11" type="ORF">BN1096_580029</name>
    <name evidence="10" type="ORF">BN1097_560027</name>
</gene>
<evidence type="ECO:0000256" key="3">
    <source>
        <dbReference type="ARBA" id="ARBA00013253"/>
    </source>
</evidence>
<dbReference type="AlphaFoldDB" id="A0A069AVC5"/>
<evidence type="ECO:0000256" key="8">
    <source>
        <dbReference type="ARBA" id="ARBA00022909"/>
    </source>
</evidence>
<dbReference type="RefSeq" id="WP_021379128.1">
    <property type="nucleotide sequence ID" value="NZ_BBYB01000069.1"/>
</dbReference>
<evidence type="ECO:0000256" key="4">
    <source>
        <dbReference type="ARBA" id="ARBA00022679"/>
    </source>
</evidence>
<dbReference type="GO" id="GO:0046656">
    <property type="term" value="P:folic acid biosynthetic process"/>
    <property type="evidence" value="ECO:0007669"/>
    <property type="project" value="UniProtKB-KW"/>
</dbReference>